<dbReference type="Proteomes" id="UP000079169">
    <property type="component" value="Unplaced"/>
</dbReference>
<evidence type="ECO:0000313" key="1">
    <source>
        <dbReference type="Proteomes" id="UP000079169"/>
    </source>
</evidence>
<dbReference type="RefSeq" id="XP_008487915.1">
    <property type="nucleotide sequence ID" value="XM_008489693.3"/>
</dbReference>
<reference evidence="2" key="1">
    <citation type="submission" date="2025-08" db="UniProtKB">
        <authorList>
            <consortium name="RefSeq"/>
        </authorList>
    </citation>
    <scope>IDENTIFICATION</scope>
</reference>
<dbReference type="OMA" id="IIANNEC"/>
<proteinExistence type="predicted"/>
<dbReference type="GeneID" id="103524661"/>
<organism evidence="1 2">
    <name type="scientific">Diaphorina citri</name>
    <name type="common">Asian citrus psyllid</name>
    <dbReference type="NCBI Taxonomy" id="121845"/>
    <lineage>
        <taxon>Eukaryota</taxon>
        <taxon>Metazoa</taxon>
        <taxon>Ecdysozoa</taxon>
        <taxon>Arthropoda</taxon>
        <taxon>Hexapoda</taxon>
        <taxon>Insecta</taxon>
        <taxon>Pterygota</taxon>
        <taxon>Neoptera</taxon>
        <taxon>Paraneoptera</taxon>
        <taxon>Hemiptera</taxon>
        <taxon>Sternorrhyncha</taxon>
        <taxon>Psylloidea</taxon>
        <taxon>Psyllidae</taxon>
        <taxon>Diaphorininae</taxon>
        <taxon>Diaphorina</taxon>
    </lineage>
</organism>
<dbReference type="AlphaFoldDB" id="A0A1S3DU20"/>
<sequence length="160" mass="18435">MKLKVVNSPSFQRLKDELFEKVWDFSIHRNMNIVLITFSEPYGMMSLGTRKLRAFISIVELKDMIDTRYSSHNAPPETVYNDFKDSNFAEELVMVEQNAYDLSECQNCQVLVIVADDDGRKFIFASSKVKPYIVSNEGKSKLCTCLGVYTYFDDDSDVDH</sequence>
<evidence type="ECO:0000313" key="2">
    <source>
        <dbReference type="RefSeq" id="XP_008487915.1"/>
    </source>
</evidence>
<dbReference type="PaxDb" id="121845-A0A1S3DU20"/>
<name>A0A1S3DU20_DIACI</name>
<dbReference type="OrthoDB" id="6573189at2759"/>
<protein>
    <submittedName>
        <fullName evidence="2">Uncharacterized protein LOC103524661</fullName>
    </submittedName>
</protein>
<accession>A0A1S3DU20</accession>
<keyword evidence="1" id="KW-1185">Reference proteome</keyword>
<dbReference type="KEGG" id="dci:103524661"/>
<gene>
    <name evidence="2" type="primary">LOC103524661</name>
</gene>